<protein>
    <submittedName>
        <fullName evidence="1">Uncharacterized protein</fullName>
    </submittedName>
</protein>
<gene>
    <name evidence="1" type="ORF">N3K66_006596</name>
</gene>
<dbReference type="Proteomes" id="UP001163324">
    <property type="component" value="Chromosome 6"/>
</dbReference>
<reference evidence="1" key="1">
    <citation type="submission" date="2022-10" db="EMBL/GenBank/DDBJ databases">
        <title>Complete Genome of Trichothecium roseum strain YXFP-22015, a Plant Pathogen Isolated from Citrus.</title>
        <authorList>
            <person name="Wang Y."/>
            <person name="Zhu L."/>
        </authorList>
    </citation>
    <scope>NUCLEOTIDE SEQUENCE</scope>
    <source>
        <strain evidence="1">YXFP-22015</strain>
    </source>
</reference>
<sequence>MDKANNVITPGQMRYLRACMVCSIVQTASRFRDQGCPNCEEFLRLQGNQENIESCTSQVFEGVITLADPGRSWVAKWQRLDGYVGGMYAIKVSGQLPDEVRATLEEEYRVQYIPRDGSEAEADA</sequence>
<evidence type="ECO:0000313" key="1">
    <source>
        <dbReference type="EMBL" id="KAI9898236.1"/>
    </source>
</evidence>
<evidence type="ECO:0000313" key="2">
    <source>
        <dbReference type="Proteomes" id="UP001163324"/>
    </source>
</evidence>
<organism evidence="1 2">
    <name type="scientific">Trichothecium roseum</name>
    <dbReference type="NCBI Taxonomy" id="47278"/>
    <lineage>
        <taxon>Eukaryota</taxon>
        <taxon>Fungi</taxon>
        <taxon>Dikarya</taxon>
        <taxon>Ascomycota</taxon>
        <taxon>Pezizomycotina</taxon>
        <taxon>Sordariomycetes</taxon>
        <taxon>Hypocreomycetidae</taxon>
        <taxon>Hypocreales</taxon>
        <taxon>Hypocreales incertae sedis</taxon>
        <taxon>Trichothecium</taxon>
    </lineage>
</organism>
<proteinExistence type="predicted"/>
<dbReference type="EMBL" id="CM047945">
    <property type="protein sequence ID" value="KAI9898236.1"/>
    <property type="molecule type" value="Genomic_DNA"/>
</dbReference>
<keyword evidence="2" id="KW-1185">Reference proteome</keyword>
<comment type="caution">
    <text evidence="1">The sequence shown here is derived from an EMBL/GenBank/DDBJ whole genome shotgun (WGS) entry which is preliminary data.</text>
</comment>
<accession>A0ACC0UVT3</accession>
<name>A0ACC0UVT3_9HYPO</name>